<reference evidence="1 2" key="1">
    <citation type="submission" date="2019-01" db="EMBL/GenBank/DDBJ databases">
        <title>Sequencing of cultivated peanut Arachis hypogaea provides insights into genome evolution and oil improvement.</title>
        <authorList>
            <person name="Chen X."/>
        </authorList>
    </citation>
    <scope>NUCLEOTIDE SEQUENCE [LARGE SCALE GENOMIC DNA]</scope>
    <source>
        <strain evidence="2">cv. Fuhuasheng</strain>
        <tissue evidence="1">Leaves</tissue>
    </source>
</reference>
<evidence type="ECO:0000313" key="1">
    <source>
        <dbReference type="EMBL" id="RYR27951.1"/>
    </source>
</evidence>
<sequence>MGKRGEHIVHLGRGGEGRGGFDMCASLHRRRSWLSEESFFVLSALSKSNPLFPVFFLARRPSSIEFFLLAVVLSPSSSSRRPLEGKTDGAFVHQTMDKWPSSNRYSLKAALMINYDPVGPNNGLIYNELDADHLVDFIYRL</sequence>
<dbReference type="EMBL" id="SDMP01000011">
    <property type="protein sequence ID" value="RYR27951.1"/>
    <property type="molecule type" value="Genomic_DNA"/>
</dbReference>
<evidence type="ECO:0000313" key="2">
    <source>
        <dbReference type="Proteomes" id="UP000289738"/>
    </source>
</evidence>
<organism evidence="1 2">
    <name type="scientific">Arachis hypogaea</name>
    <name type="common">Peanut</name>
    <dbReference type="NCBI Taxonomy" id="3818"/>
    <lineage>
        <taxon>Eukaryota</taxon>
        <taxon>Viridiplantae</taxon>
        <taxon>Streptophyta</taxon>
        <taxon>Embryophyta</taxon>
        <taxon>Tracheophyta</taxon>
        <taxon>Spermatophyta</taxon>
        <taxon>Magnoliopsida</taxon>
        <taxon>eudicotyledons</taxon>
        <taxon>Gunneridae</taxon>
        <taxon>Pentapetalae</taxon>
        <taxon>rosids</taxon>
        <taxon>fabids</taxon>
        <taxon>Fabales</taxon>
        <taxon>Fabaceae</taxon>
        <taxon>Papilionoideae</taxon>
        <taxon>50 kb inversion clade</taxon>
        <taxon>dalbergioids sensu lato</taxon>
        <taxon>Dalbergieae</taxon>
        <taxon>Pterocarpus clade</taxon>
        <taxon>Arachis</taxon>
    </lineage>
</organism>
<dbReference type="AlphaFoldDB" id="A0A445AND0"/>
<keyword evidence="2" id="KW-1185">Reference proteome</keyword>
<name>A0A445AND0_ARAHY</name>
<dbReference type="Proteomes" id="UP000289738">
    <property type="component" value="Chromosome B01"/>
</dbReference>
<proteinExistence type="predicted"/>
<protein>
    <submittedName>
        <fullName evidence="1">Uncharacterized protein</fullName>
    </submittedName>
</protein>
<comment type="caution">
    <text evidence="1">The sequence shown here is derived from an EMBL/GenBank/DDBJ whole genome shotgun (WGS) entry which is preliminary data.</text>
</comment>
<gene>
    <name evidence="1" type="ORF">Ahy_B01g052024</name>
</gene>
<accession>A0A445AND0</accession>